<dbReference type="Proteomes" id="UP001444661">
    <property type="component" value="Unassembled WGS sequence"/>
</dbReference>
<dbReference type="EMBL" id="JAQQWK010000006">
    <property type="protein sequence ID" value="KAK8039780.1"/>
    <property type="molecule type" value="Genomic_DNA"/>
</dbReference>
<keyword evidence="2" id="KW-1185">Reference proteome</keyword>
<reference evidence="1 2" key="1">
    <citation type="submission" date="2023-01" db="EMBL/GenBank/DDBJ databases">
        <title>Analysis of 21 Apiospora genomes using comparative genomics revels a genus with tremendous synthesis potential of carbohydrate active enzymes and secondary metabolites.</title>
        <authorList>
            <person name="Sorensen T."/>
        </authorList>
    </citation>
    <scope>NUCLEOTIDE SEQUENCE [LARGE SCALE GENOMIC DNA]</scope>
    <source>
        <strain evidence="1 2">CBS 33761</strain>
    </source>
</reference>
<comment type="caution">
    <text evidence="1">The sequence shown here is derived from an EMBL/GenBank/DDBJ whole genome shotgun (WGS) entry which is preliminary data.</text>
</comment>
<organism evidence="1 2">
    <name type="scientific">Apiospora rasikravindrae</name>
    <dbReference type="NCBI Taxonomy" id="990691"/>
    <lineage>
        <taxon>Eukaryota</taxon>
        <taxon>Fungi</taxon>
        <taxon>Dikarya</taxon>
        <taxon>Ascomycota</taxon>
        <taxon>Pezizomycotina</taxon>
        <taxon>Sordariomycetes</taxon>
        <taxon>Xylariomycetidae</taxon>
        <taxon>Amphisphaeriales</taxon>
        <taxon>Apiosporaceae</taxon>
        <taxon>Apiospora</taxon>
    </lineage>
</organism>
<evidence type="ECO:0000313" key="2">
    <source>
        <dbReference type="Proteomes" id="UP001444661"/>
    </source>
</evidence>
<proteinExistence type="predicted"/>
<name>A0ABR1SZM8_9PEZI</name>
<sequence>MTTHNKSSVKQGLYLLSTRSRSGAFYAHPTTTWPLLSPLLLLLLLLLPPLRPSPSLTPVAALETPTHLPAAAVHDSVANSLTRWNNAVYGRNYENSEDTDNVLLDSDDSGLVGFNTWEDCGVEEESKYEGA</sequence>
<gene>
    <name evidence="1" type="ORF">PG993_008191</name>
</gene>
<evidence type="ECO:0000313" key="1">
    <source>
        <dbReference type="EMBL" id="KAK8039780.1"/>
    </source>
</evidence>
<accession>A0ABR1SZM8</accession>
<protein>
    <submittedName>
        <fullName evidence="1">Uncharacterized protein</fullName>
    </submittedName>
</protein>